<dbReference type="AlphaFoldDB" id="A0A562UY19"/>
<dbReference type="EMBL" id="VLLL01000007">
    <property type="protein sequence ID" value="TWJ10483.1"/>
    <property type="molecule type" value="Genomic_DNA"/>
</dbReference>
<dbReference type="Gene3D" id="3.30.1340.10">
    <property type="entry name" value="HPr-like"/>
    <property type="match status" value="1"/>
</dbReference>
<organism evidence="2 3">
    <name type="scientific">Stackebrandtia albiflava</name>
    <dbReference type="NCBI Taxonomy" id="406432"/>
    <lineage>
        <taxon>Bacteria</taxon>
        <taxon>Bacillati</taxon>
        <taxon>Actinomycetota</taxon>
        <taxon>Actinomycetes</taxon>
        <taxon>Glycomycetales</taxon>
        <taxon>Glycomycetaceae</taxon>
        <taxon>Stackebrandtia</taxon>
    </lineage>
</organism>
<comment type="caution">
    <text evidence="2">The sequence shown here is derived from an EMBL/GenBank/DDBJ whole genome shotgun (WGS) entry which is preliminary data.</text>
</comment>
<dbReference type="InterPro" id="IPR000032">
    <property type="entry name" value="HPr-like"/>
</dbReference>
<dbReference type="Proteomes" id="UP000321617">
    <property type="component" value="Unassembled WGS sequence"/>
</dbReference>
<sequence length="101" mass="10440">MARRTATVAVETGLQARAAVEFARVAGRSTAPVHIRRAGGEPVDAKSLLLVIAMDVRTGEDVELEGDDAVVLDALAGVLARPLPAATSASGGLRRKPDIRA</sequence>
<evidence type="ECO:0000313" key="3">
    <source>
        <dbReference type="Proteomes" id="UP000321617"/>
    </source>
</evidence>
<dbReference type="SUPFAM" id="SSF55594">
    <property type="entry name" value="HPr-like"/>
    <property type="match status" value="1"/>
</dbReference>
<gene>
    <name evidence="2" type="ORF">LX16_3900</name>
</gene>
<name>A0A562UY19_9ACTN</name>
<reference evidence="2 3" key="1">
    <citation type="journal article" date="2013" name="Stand. Genomic Sci.">
        <title>Genomic Encyclopedia of Type Strains, Phase I: The one thousand microbial genomes (KMG-I) project.</title>
        <authorList>
            <person name="Kyrpides N.C."/>
            <person name="Woyke T."/>
            <person name="Eisen J.A."/>
            <person name="Garrity G."/>
            <person name="Lilburn T.G."/>
            <person name="Beck B.J."/>
            <person name="Whitman W.B."/>
            <person name="Hugenholtz P."/>
            <person name="Klenk H.P."/>
        </authorList>
    </citation>
    <scope>NUCLEOTIDE SEQUENCE [LARGE SCALE GENOMIC DNA]</scope>
    <source>
        <strain evidence="2 3">DSM 45044</strain>
    </source>
</reference>
<dbReference type="OrthoDB" id="9809047at2"/>
<proteinExistence type="predicted"/>
<dbReference type="PROSITE" id="PS51350">
    <property type="entry name" value="PTS_HPR_DOM"/>
    <property type="match status" value="1"/>
</dbReference>
<dbReference type="NCBIfam" id="TIGR01003">
    <property type="entry name" value="PTS_HPr_family"/>
    <property type="match status" value="1"/>
</dbReference>
<protein>
    <submittedName>
        <fullName evidence="2">Phosphocarrier protein</fullName>
    </submittedName>
</protein>
<dbReference type="InterPro" id="IPR035895">
    <property type="entry name" value="HPr-like_sf"/>
</dbReference>
<dbReference type="RefSeq" id="WP_147141051.1">
    <property type="nucleotide sequence ID" value="NZ_BAABIJ010000003.1"/>
</dbReference>
<evidence type="ECO:0000259" key="1">
    <source>
        <dbReference type="PROSITE" id="PS51350"/>
    </source>
</evidence>
<dbReference type="Pfam" id="PF00381">
    <property type="entry name" value="PTS-HPr"/>
    <property type="match status" value="1"/>
</dbReference>
<keyword evidence="3" id="KW-1185">Reference proteome</keyword>
<evidence type="ECO:0000313" key="2">
    <source>
        <dbReference type="EMBL" id="TWJ10483.1"/>
    </source>
</evidence>
<accession>A0A562UY19</accession>
<feature type="domain" description="HPr" evidence="1">
    <location>
        <begin position="1"/>
        <end position="86"/>
    </location>
</feature>